<dbReference type="Proteomes" id="UP001497535">
    <property type="component" value="Unassembled WGS sequence"/>
</dbReference>
<comment type="caution">
    <text evidence="1">The sequence shown here is derived from an EMBL/GenBank/DDBJ whole genome shotgun (WGS) entry which is preliminary data.</text>
</comment>
<evidence type="ECO:0000313" key="2">
    <source>
        <dbReference type="Proteomes" id="UP001497535"/>
    </source>
</evidence>
<name>A0ACB0ZLY5_MELEN</name>
<protein>
    <submittedName>
        <fullName evidence="1">Uncharacterized protein</fullName>
    </submittedName>
</protein>
<evidence type="ECO:0000313" key="1">
    <source>
        <dbReference type="EMBL" id="CAK5079940.1"/>
    </source>
</evidence>
<proteinExistence type="predicted"/>
<accession>A0ACB0ZLY5</accession>
<gene>
    <name evidence="1" type="ORF">MENTE1834_LOCUS27085</name>
</gene>
<organism evidence="1 2">
    <name type="scientific">Meloidogyne enterolobii</name>
    <name type="common">Root-knot nematode worm</name>
    <name type="synonym">Meloidogyne mayaguensis</name>
    <dbReference type="NCBI Taxonomy" id="390850"/>
    <lineage>
        <taxon>Eukaryota</taxon>
        <taxon>Metazoa</taxon>
        <taxon>Ecdysozoa</taxon>
        <taxon>Nematoda</taxon>
        <taxon>Chromadorea</taxon>
        <taxon>Rhabditida</taxon>
        <taxon>Tylenchina</taxon>
        <taxon>Tylenchomorpha</taxon>
        <taxon>Tylenchoidea</taxon>
        <taxon>Meloidogynidae</taxon>
        <taxon>Meloidogyninae</taxon>
        <taxon>Meloidogyne</taxon>
    </lineage>
</organism>
<keyword evidence="2" id="KW-1185">Reference proteome</keyword>
<reference evidence="1" key="1">
    <citation type="submission" date="2023-11" db="EMBL/GenBank/DDBJ databases">
        <authorList>
            <person name="Poullet M."/>
        </authorList>
    </citation>
    <scope>NUCLEOTIDE SEQUENCE</scope>
    <source>
        <strain evidence="1">E1834</strain>
    </source>
</reference>
<dbReference type="EMBL" id="CAVMJV010000040">
    <property type="protein sequence ID" value="CAK5079940.1"/>
    <property type="molecule type" value="Genomic_DNA"/>
</dbReference>
<sequence length="275" mass="32196">MPYFLEHVEALKKYTENNFPRHIVNLLKYYRRSYKFIEENSDFRLLTLLSEKIKGIEDGVLFDMETERVKDKRNGEVEINKGNFKEEISIDKYSDLTESKNDSLSKNIVELSHNKIEKGKGKAKRKAKGKGKEKMEVDQMVDSQQKLFSEHKKDPSIELVQKNLEIGNKSETAQLNKNNASNIRSLPKEEEWQEIKSKRNKKGKNQNKKIIFEEKIEEFIESSKDSVVTNYSTLVADNEINKVINPVLEKTKSASEDEKVWIFFNNIIKFNSFYP</sequence>